<comment type="caution">
    <text evidence="1">The sequence shown here is derived from an EMBL/GenBank/DDBJ whole genome shotgun (WGS) entry which is preliminary data.</text>
</comment>
<accession>A0A2B0MPS3</accession>
<evidence type="ECO:0000313" key="2">
    <source>
        <dbReference type="Proteomes" id="UP000242656"/>
    </source>
</evidence>
<organism evidence="1 2">
    <name type="scientific">Bacillus cereus</name>
    <dbReference type="NCBI Taxonomy" id="1396"/>
    <lineage>
        <taxon>Bacteria</taxon>
        <taxon>Bacillati</taxon>
        <taxon>Bacillota</taxon>
        <taxon>Bacilli</taxon>
        <taxon>Bacillales</taxon>
        <taxon>Bacillaceae</taxon>
        <taxon>Bacillus</taxon>
        <taxon>Bacillus cereus group</taxon>
    </lineage>
</organism>
<gene>
    <name evidence="1" type="ORF">COI93_03720</name>
</gene>
<dbReference type="Pfam" id="PF14153">
    <property type="entry name" value="Spore_coat_CotO"/>
    <property type="match status" value="1"/>
</dbReference>
<proteinExistence type="predicted"/>
<reference evidence="1 2" key="1">
    <citation type="submission" date="2017-09" db="EMBL/GenBank/DDBJ databases">
        <title>Large-scale bioinformatics analysis of Bacillus genomes uncovers conserved roles of natural products in bacterial physiology.</title>
        <authorList>
            <consortium name="Agbiome Team Llc"/>
            <person name="Bleich R.M."/>
            <person name="Grubbs K.J."/>
            <person name="Santa Maria K.C."/>
            <person name="Allen S.E."/>
            <person name="Farag S."/>
            <person name="Shank E.A."/>
            <person name="Bowers A."/>
        </authorList>
    </citation>
    <scope>NUCLEOTIDE SEQUENCE [LARGE SCALE GENOMIC DNA]</scope>
    <source>
        <strain evidence="1 2">AFS083043</strain>
    </source>
</reference>
<name>A0A2B0MPS3_BACCE</name>
<dbReference type="InterPro" id="IPR025439">
    <property type="entry name" value="Spore_coat_CotO"/>
</dbReference>
<dbReference type="RefSeq" id="WP_098489711.1">
    <property type="nucleotide sequence ID" value="NZ_NUWN01000013.1"/>
</dbReference>
<dbReference type="EMBL" id="NUWN01000013">
    <property type="protein sequence ID" value="PFK46641.1"/>
    <property type="molecule type" value="Genomic_DNA"/>
</dbReference>
<evidence type="ECO:0008006" key="3">
    <source>
        <dbReference type="Google" id="ProtNLM"/>
    </source>
</evidence>
<protein>
    <recommendedName>
        <fullName evidence="3">Spore coat protein CotO</fullName>
    </recommendedName>
</protein>
<evidence type="ECO:0000313" key="1">
    <source>
        <dbReference type="EMBL" id="PFK46641.1"/>
    </source>
</evidence>
<dbReference type="AlphaFoldDB" id="A0A2B0MPS3"/>
<sequence>MTSKKKKDIKDHPLLYVAEHSFQDDRNIQKTFIIKPQKKINNEYKEGVPNQQNDTPDLINELQSAEKAEATEEDSQKEVQLDIEGSDVMQEEIKKEVTLDAEEPEVIQEDVQREVQLEDESFEVIQEEGENFKEIREVAEIQEQLETSKEAVQLEDDVEESGTTPISENWRKKSFKEMNHTEKIYFLLQRPHYIKSIRCKIKTEKESFVGYVLSYKDGYVTIKITNRTMSTEVTVKFEDIVSIRMVGF</sequence>
<dbReference type="Proteomes" id="UP000242656">
    <property type="component" value="Unassembled WGS sequence"/>
</dbReference>